<dbReference type="EC" id="2.7.7.78" evidence="3"/>
<feature type="domain" description="GDPGP1-like C-terminal" evidence="5">
    <location>
        <begin position="4"/>
        <end position="151"/>
    </location>
</feature>
<evidence type="ECO:0000313" key="6">
    <source>
        <dbReference type="EMBL" id="KAG6512021.1"/>
    </source>
</evidence>
<dbReference type="GO" id="GO:0005737">
    <property type="term" value="C:cytoplasm"/>
    <property type="evidence" value="ECO:0007669"/>
    <property type="project" value="UniProtKB-SubCell"/>
</dbReference>
<name>A0A8J5LB43_ZINOF</name>
<dbReference type="InterPro" id="IPR026506">
    <property type="entry name" value="GDPGP"/>
</dbReference>
<dbReference type="EMBL" id="JACMSC010000008">
    <property type="protein sequence ID" value="KAG6512021.1"/>
    <property type="molecule type" value="Genomic_DNA"/>
</dbReference>
<dbReference type="GO" id="GO:0080048">
    <property type="term" value="F:GDP-D-glucose phosphorylase activity"/>
    <property type="evidence" value="ECO:0007669"/>
    <property type="project" value="UniProtKB-EC"/>
</dbReference>
<evidence type="ECO:0000256" key="2">
    <source>
        <dbReference type="ARBA" id="ARBA00003049"/>
    </source>
</evidence>
<comment type="catalytic activity">
    <reaction evidence="1">
        <text>GDP-alpha-D-glucose + phosphate = alpha-D-glucose 1-phosphate + GDP + H(+)</text>
        <dbReference type="Rhea" id="RHEA:30387"/>
        <dbReference type="ChEBI" id="CHEBI:15378"/>
        <dbReference type="ChEBI" id="CHEBI:43474"/>
        <dbReference type="ChEBI" id="CHEBI:58189"/>
        <dbReference type="ChEBI" id="CHEBI:58601"/>
        <dbReference type="ChEBI" id="CHEBI:62230"/>
        <dbReference type="EC" id="2.7.7.78"/>
    </reaction>
</comment>
<keyword evidence="7" id="KW-1185">Reference proteome</keyword>
<dbReference type="Pfam" id="PF26216">
    <property type="entry name" value="GDPGP1_C"/>
    <property type="match status" value="1"/>
</dbReference>
<accession>A0A8J5LB43</accession>
<dbReference type="PANTHER" id="PTHR20884:SF8">
    <property type="entry name" value="GDP-D-GLUCOSE PHOSPHORYLASE 1"/>
    <property type="match status" value="1"/>
</dbReference>
<dbReference type="CDD" id="cd20263">
    <property type="entry name" value="Complex1_LYR_NDUFB9_LYRM3"/>
    <property type="match status" value="1"/>
</dbReference>
<evidence type="ECO:0000256" key="3">
    <source>
        <dbReference type="ARBA" id="ARBA00012507"/>
    </source>
</evidence>
<comment type="caution">
    <text evidence="6">The sequence shown here is derived from an EMBL/GenBank/DDBJ whole genome shotgun (WGS) entry which is preliminary data.</text>
</comment>
<gene>
    <name evidence="6" type="ORF">ZIOFF_030112</name>
</gene>
<dbReference type="PANTHER" id="PTHR20884">
    <property type="entry name" value="GDP-D-GLUCOSE PHOSPHORYLASE 1"/>
    <property type="match status" value="1"/>
</dbReference>
<evidence type="ECO:0000256" key="1">
    <source>
        <dbReference type="ARBA" id="ARBA00000063"/>
    </source>
</evidence>
<dbReference type="AlphaFoldDB" id="A0A8J5LB43"/>
<comment type="function">
    <text evidence="2">Specific and highly efficient GDP-D-glucose phosphorylase regulating the levels of GDP-D-glucose in cells.</text>
</comment>
<organism evidence="6 7">
    <name type="scientific">Zingiber officinale</name>
    <name type="common">Ginger</name>
    <name type="synonym">Amomum zingiber</name>
    <dbReference type="NCBI Taxonomy" id="94328"/>
    <lineage>
        <taxon>Eukaryota</taxon>
        <taxon>Viridiplantae</taxon>
        <taxon>Streptophyta</taxon>
        <taxon>Embryophyta</taxon>
        <taxon>Tracheophyta</taxon>
        <taxon>Spermatophyta</taxon>
        <taxon>Magnoliopsida</taxon>
        <taxon>Liliopsida</taxon>
        <taxon>Zingiberales</taxon>
        <taxon>Zingiberaceae</taxon>
        <taxon>Zingiber</taxon>
    </lineage>
</organism>
<dbReference type="GO" id="GO:0006006">
    <property type="term" value="P:glucose metabolic process"/>
    <property type="evidence" value="ECO:0007669"/>
    <property type="project" value="TreeGrafter"/>
</dbReference>
<evidence type="ECO:0000259" key="5">
    <source>
        <dbReference type="Pfam" id="PF26216"/>
    </source>
</evidence>
<protein>
    <recommendedName>
        <fullName evidence="4">GDP-D-glucose phosphorylase 1</fullName>
        <ecNumber evidence="3">2.7.7.78</ecNumber>
    </recommendedName>
</protein>
<sequence>MPFPVERAPTQRVPIAKGLLCHGGVKISLLLNYPVRGLVYEGGTSLKDLSDVVSKSCKCLQENNIPFNVLISDSGWRIFLFPQCYAEKQALGEVSEEILETQVNPAVWKISGHMVLKRKKDFEEATEQYAWRLLAEVSLSEARFKEVEDYIRWGPWTRGASDLREEFEANKHVIDNGAVTDKNSKIYYGSNSQEDLDHIDRLIEEAEARFEKFRHPDPYIVPWAPGGSKFCRNPPPYPGIEIVYNHGKEDDLQ</sequence>
<dbReference type="InterPro" id="IPR045292">
    <property type="entry name" value="Complex1_LYR_NDUFB9_LYRM3"/>
</dbReference>
<evidence type="ECO:0000256" key="4">
    <source>
        <dbReference type="ARBA" id="ARBA00018857"/>
    </source>
</evidence>
<dbReference type="GO" id="GO:0016787">
    <property type="term" value="F:hydrolase activity"/>
    <property type="evidence" value="ECO:0007669"/>
    <property type="project" value="UniProtKB-KW"/>
</dbReference>
<proteinExistence type="predicted"/>
<evidence type="ECO:0000313" key="7">
    <source>
        <dbReference type="Proteomes" id="UP000734854"/>
    </source>
</evidence>
<dbReference type="GO" id="GO:0000166">
    <property type="term" value="F:nucleotide binding"/>
    <property type="evidence" value="ECO:0007669"/>
    <property type="project" value="UniProtKB-KW"/>
</dbReference>
<dbReference type="GO" id="GO:0005085">
    <property type="term" value="F:guanyl-nucleotide exchange factor activity"/>
    <property type="evidence" value="ECO:0007669"/>
    <property type="project" value="UniProtKB-KW"/>
</dbReference>
<dbReference type="InterPro" id="IPR058865">
    <property type="entry name" value="GDPGP1_C"/>
</dbReference>
<dbReference type="Proteomes" id="UP000734854">
    <property type="component" value="Unassembled WGS sequence"/>
</dbReference>
<reference evidence="6 7" key="1">
    <citation type="submission" date="2020-08" db="EMBL/GenBank/DDBJ databases">
        <title>Plant Genome Project.</title>
        <authorList>
            <person name="Zhang R.-G."/>
        </authorList>
    </citation>
    <scope>NUCLEOTIDE SEQUENCE [LARGE SCALE GENOMIC DNA]</scope>
    <source>
        <tissue evidence="6">Rhizome</tissue>
    </source>
</reference>